<reference evidence="2" key="1">
    <citation type="journal article" date="2019" name="Int. J. Syst. Evol. Microbiol.">
        <title>The Global Catalogue of Microorganisms (GCM) 10K type strain sequencing project: providing services to taxonomists for standard genome sequencing and annotation.</title>
        <authorList>
            <consortium name="The Broad Institute Genomics Platform"/>
            <consortium name="The Broad Institute Genome Sequencing Center for Infectious Disease"/>
            <person name="Wu L."/>
            <person name="Ma J."/>
        </authorList>
    </citation>
    <scope>NUCLEOTIDE SEQUENCE [LARGE SCALE GENOMIC DNA]</scope>
    <source>
        <strain evidence="2">CGMCC 1.6960</strain>
    </source>
</reference>
<dbReference type="Gene3D" id="3.40.50.1000">
    <property type="entry name" value="HAD superfamily/HAD-like"/>
    <property type="match status" value="1"/>
</dbReference>
<dbReference type="PANTHER" id="PTHR43434:SF20">
    <property type="entry name" value="5'-NUCLEOTIDASE"/>
    <property type="match status" value="1"/>
</dbReference>
<comment type="caution">
    <text evidence="1">The sequence shown here is derived from an EMBL/GenBank/DDBJ whole genome shotgun (WGS) entry which is preliminary data.</text>
</comment>
<organism evidence="1 2">
    <name type="scientific">Agrococcus terreus</name>
    <dbReference type="NCBI Taxonomy" id="574649"/>
    <lineage>
        <taxon>Bacteria</taxon>
        <taxon>Bacillati</taxon>
        <taxon>Actinomycetota</taxon>
        <taxon>Actinomycetes</taxon>
        <taxon>Micrococcales</taxon>
        <taxon>Microbacteriaceae</taxon>
        <taxon>Agrococcus</taxon>
    </lineage>
</organism>
<protein>
    <submittedName>
        <fullName evidence="1">Phosphoglycolate phosphatase</fullName>
    </submittedName>
</protein>
<dbReference type="PANTHER" id="PTHR43434">
    <property type="entry name" value="PHOSPHOGLYCOLATE PHOSPHATASE"/>
    <property type="match status" value="1"/>
</dbReference>
<dbReference type="Pfam" id="PF13419">
    <property type="entry name" value="HAD_2"/>
    <property type="match status" value="1"/>
</dbReference>
<accession>A0ABQ2KEC1</accession>
<dbReference type="InterPro" id="IPR050155">
    <property type="entry name" value="HAD-like_hydrolase_sf"/>
</dbReference>
<dbReference type="RefSeq" id="WP_188715795.1">
    <property type="nucleotide sequence ID" value="NZ_BAABBD010000001.1"/>
</dbReference>
<dbReference type="InterPro" id="IPR041492">
    <property type="entry name" value="HAD_2"/>
</dbReference>
<dbReference type="SFLD" id="SFLDG01129">
    <property type="entry name" value="C1.5:_HAD__Beta-PGM__Phosphata"/>
    <property type="match status" value="1"/>
</dbReference>
<dbReference type="EMBL" id="BMLM01000001">
    <property type="protein sequence ID" value="GGN78995.1"/>
    <property type="molecule type" value="Genomic_DNA"/>
</dbReference>
<dbReference type="SFLD" id="SFLDS00003">
    <property type="entry name" value="Haloacid_Dehalogenase"/>
    <property type="match status" value="1"/>
</dbReference>
<dbReference type="Gene3D" id="1.10.150.240">
    <property type="entry name" value="Putative phosphatase, domain 2"/>
    <property type="match status" value="1"/>
</dbReference>
<dbReference type="InterPro" id="IPR036412">
    <property type="entry name" value="HAD-like_sf"/>
</dbReference>
<dbReference type="InterPro" id="IPR023214">
    <property type="entry name" value="HAD_sf"/>
</dbReference>
<evidence type="ECO:0000313" key="1">
    <source>
        <dbReference type="EMBL" id="GGN78995.1"/>
    </source>
</evidence>
<keyword evidence="2" id="KW-1185">Reference proteome</keyword>
<proteinExistence type="predicted"/>
<evidence type="ECO:0000313" key="2">
    <source>
        <dbReference type="Proteomes" id="UP000626982"/>
    </source>
</evidence>
<dbReference type="InterPro" id="IPR023198">
    <property type="entry name" value="PGP-like_dom2"/>
</dbReference>
<dbReference type="Proteomes" id="UP000626982">
    <property type="component" value="Unassembled WGS sequence"/>
</dbReference>
<gene>
    <name evidence="1" type="ORF">GCM10010968_05420</name>
</gene>
<name>A0ABQ2KEC1_9MICO</name>
<dbReference type="SUPFAM" id="SSF56784">
    <property type="entry name" value="HAD-like"/>
    <property type="match status" value="1"/>
</dbReference>
<sequence length="216" mass="22792">MHGIVFDLDGTLTDSQPGLLKSLRHMHDAVGWEQPSEAELVRWLGPPLVTVLTEAGHEPEVVERAIAAFRVAQADGGLVDSTLYDGIDGLLAELDAAGRPLAVATHKMQFDADAVIDHYGLRHRFRGVHGRVPGEAGHSKAEVIARAIASVGLPAAEVVMVGDRINDIASARELGVRTIGVAYGYGGLEELAAAGADTIVDDVDGLRRALLERAAA</sequence>